<dbReference type="PANTHER" id="PTHR30308:SF2">
    <property type="entry name" value="SSRA-BINDING PROTEIN"/>
    <property type="match status" value="1"/>
</dbReference>
<dbReference type="RefSeq" id="WP_006504861.1">
    <property type="nucleotide sequence ID" value="NZ_CABIWU010000069.1"/>
</dbReference>
<dbReference type="Pfam" id="PF01668">
    <property type="entry name" value="SmpB"/>
    <property type="match status" value="1"/>
</dbReference>
<evidence type="ECO:0000313" key="4">
    <source>
        <dbReference type="EMBL" id="MBV3383440.1"/>
    </source>
</evidence>
<evidence type="ECO:0000256" key="1">
    <source>
        <dbReference type="ARBA" id="ARBA00022490"/>
    </source>
</evidence>
<name>A0AAW4MXK3_9FIRM</name>
<dbReference type="PROSITE" id="PS01317">
    <property type="entry name" value="SSRP"/>
    <property type="match status" value="1"/>
</dbReference>
<evidence type="ECO:0000313" key="6">
    <source>
        <dbReference type="Proteomes" id="UP001196408"/>
    </source>
</evidence>
<dbReference type="NCBIfam" id="TIGR00086">
    <property type="entry name" value="smpB"/>
    <property type="match status" value="1"/>
</dbReference>
<proteinExistence type="inferred from homology"/>
<comment type="similarity">
    <text evidence="3">Belongs to the SmpB family.</text>
</comment>
<dbReference type="Proteomes" id="UP001196408">
    <property type="component" value="Unassembled WGS sequence"/>
</dbReference>
<keyword evidence="2 3" id="KW-0694">RNA-binding</keyword>
<protein>
    <recommendedName>
        <fullName evidence="3">SsrA-binding protein</fullName>
    </recommendedName>
    <alternativeName>
        <fullName evidence="3">Small protein B</fullName>
    </alternativeName>
</protein>
<evidence type="ECO:0000256" key="3">
    <source>
        <dbReference type="HAMAP-Rule" id="MF_00023"/>
    </source>
</evidence>
<dbReference type="GO" id="GO:0005829">
    <property type="term" value="C:cytosol"/>
    <property type="evidence" value="ECO:0007669"/>
    <property type="project" value="TreeGrafter"/>
</dbReference>
<dbReference type="PANTHER" id="PTHR30308">
    <property type="entry name" value="TMRNA-BINDING COMPONENT OF TRANS-TRANSLATION TAGGING COMPLEX"/>
    <property type="match status" value="1"/>
</dbReference>
<evidence type="ECO:0000313" key="5">
    <source>
        <dbReference type="EMBL" id="MBV3393462.1"/>
    </source>
</evidence>
<dbReference type="InterPro" id="IPR020081">
    <property type="entry name" value="SsrA-bd_prot_CS"/>
</dbReference>
<comment type="subcellular location">
    <subcellularLocation>
        <location evidence="3">Cytoplasm</location>
    </subcellularLocation>
    <text evidence="3">The tmRNA-SmpB complex associates with stalled 70S ribosomes.</text>
</comment>
<dbReference type="AlphaFoldDB" id="A0AAW4MXK3"/>
<dbReference type="HAMAP" id="MF_00023">
    <property type="entry name" value="SmpB"/>
    <property type="match status" value="1"/>
</dbReference>
<organism evidence="4 6">
    <name type="scientific">Catenibacterium mitsuokai</name>
    <dbReference type="NCBI Taxonomy" id="100886"/>
    <lineage>
        <taxon>Bacteria</taxon>
        <taxon>Bacillati</taxon>
        <taxon>Bacillota</taxon>
        <taxon>Erysipelotrichia</taxon>
        <taxon>Erysipelotrichales</taxon>
        <taxon>Coprobacillaceae</taxon>
        <taxon>Catenibacterium</taxon>
    </lineage>
</organism>
<dbReference type="InterPro" id="IPR000037">
    <property type="entry name" value="SsrA-bd_prot"/>
</dbReference>
<dbReference type="NCBIfam" id="NF003843">
    <property type="entry name" value="PRK05422.1"/>
    <property type="match status" value="1"/>
</dbReference>
<dbReference type="Proteomes" id="UP001197492">
    <property type="component" value="Unassembled WGS sequence"/>
</dbReference>
<sequence length="148" mass="17386">MKIISNNKKAYHDYFILETFEAGIELKGTEIKSIRKGSANLKDCFVRIKDHEAFIENMYIAPYENGNIFNHEPRRIRKLLLHKKEISKLEKKVREDGLTIVPTKLYFNTSKAKLEIALAKGKKLYDKRNDLKEKDAKRDIEKALKRAY</sequence>
<dbReference type="SUPFAM" id="SSF74982">
    <property type="entry name" value="Small protein B (SmpB)"/>
    <property type="match status" value="1"/>
</dbReference>
<gene>
    <name evidence="3 4" type="primary">smpB</name>
    <name evidence="4" type="ORF">KSV97_09500</name>
    <name evidence="5" type="ORF">KSW06_09425</name>
</gene>
<reference evidence="4 7" key="1">
    <citation type="submission" date="2021-06" db="EMBL/GenBank/DDBJ databases">
        <title>Collection of gut derived symbiotic bacterial strains cultured from healthy donors.</title>
        <authorList>
            <person name="Lin H."/>
            <person name="Littmann E."/>
            <person name="Pamer E.G."/>
        </authorList>
    </citation>
    <scope>NUCLEOTIDE SEQUENCE</scope>
    <source>
        <strain evidence="5 7">MSK.21.70</strain>
        <strain evidence="4">MSK.21.82</strain>
    </source>
</reference>
<accession>A0AAW4MXK3</accession>
<dbReference type="Gene3D" id="2.40.280.10">
    <property type="match status" value="1"/>
</dbReference>
<comment type="caution">
    <text evidence="4">The sequence shown here is derived from an EMBL/GenBank/DDBJ whole genome shotgun (WGS) entry which is preliminary data.</text>
</comment>
<evidence type="ECO:0000256" key="2">
    <source>
        <dbReference type="ARBA" id="ARBA00022884"/>
    </source>
</evidence>
<dbReference type="EMBL" id="JAHOEL010000075">
    <property type="protein sequence ID" value="MBV3393462.1"/>
    <property type="molecule type" value="Genomic_DNA"/>
</dbReference>
<evidence type="ECO:0000313" key="7">
    <source>
        <dbReference type="Proteomes" id="UP001197492"/>
    </source>
</evidence>
<dbReference type="GO" id="GO:0070930">
    <property type="term" value="P:trans-translation-dependent protein tagging"/>
    <property type="evidence" value="ECO:0007669"/>
    <property type="project" value="TreeGrafter"/>
</dbReference>
<dbReference type="InterPro" id="IPR023620">
    <property type="entry name" value="SmpB"/>
</dbReference>
<keyword evidence="1 3" id="KW-0963">Cytoplasm</keyword>
<comment type="function">
    <text evidence="3">Required for rescue of stalled ribosomes mediated by trans-translation. Binds to transfer-messenger RNA (tmRNA), required for stable association of tmRNA with ribosomes. tmRNA and SmpB together mimic tRNA shape, replacing the anticodon stem-loop with SmpB. tmRNA is encoded by the ssrA gene; the 2 termini fold to resemble tRNA(Ala) and it encodes a 'tag peptide', a short internal open reading frame. During trans-translation Ala-aminoacylated tmRNA acts like a tRNA, entering the A-site of stalled ribosomes, displacing the stalled mRNA. The ribosome then switches to translate the ORF on the tmRNA; the nascent peptide is terminated with the 'tag peptide' encoded by the tmRNA and targeted for degradation. The ribosome is freed to recommence translation, which seems to be the essential function of trans-translation.</text>
</comment>
<dbReference type="CDD" id="cd09294">
    <property type="entry name" value="SmpB"/>
    <property type="match status" value="1"/>
</dbReference>
<dbReference type="EMBL" id="JAHOEF010000076">
    <property type="protein sequence ID" value="MBV3383440.1"/>
    <property type="molecule type" value="Genomic_DNA"/>
</dbReference>
<dbReference type="GO" id="GO:0070929">
    <property type="term" value="P:trans-translation"/>
    <property type="evidence" value="ECO:0007669"/>
    <property type="project" value="UniProtKB-UniRule"/>
</dbReference>
<keyword evidence="7" id="KW-1185">Reference proteome</keyword>
<dbReference type="GO" id="GO:0003723">
    <property type="term" value="F:RNA binding"/>
    <property type="evidence" value="ECO:0007669"/>
    <property type="project" value="UniProtKB-UniRule"/>
</dbReference>